<protein>
    <recommendedName>
        <fullName evidence="4">GPI anchored cell wall protein</fullName>
    </recommendedName>
</protein>
<name>A0A1L9RLQ5_ASPWE</name>
<sequence length="191" mass="19344">MPFIKFLLAAALATCAAAQTSTTTTASATDSTTVISIFHGGATPTETTKPNTSLEASVITAHSGTTILEVGCKGNCESTSYTVSQGPSTYQQSISQNLTKSVKACKITSSTKSAVCTDRTTYSIGGTETSSVRSTSTSYDSKSITYQPVTVTAGVEKLKKPEATHTTDSGAGRVGMGGAAVVAAAAAAHLI</sequence>
<proteinExistence type="predicted"/>
<feature type="signal peptide" evidence="1">
    <location>
        <begin position="1"/>
        <end position="18"/>
    </location>
</feature>
<dbReference type="Proteomes" id="UP000184383">
    <property type="component" value="Unassembled WGS sequence"/>
</dbReference>
<evidence type="ECO:0000256" key="1">
    <source>
        <dbReference type="SAM" id="SignalP"/>
    </source>
</evidence>
<gene>
    <name evidence="2" type="ORF">ASPWEDRAFT_172608</name>
</gene>
<reference evidence="3" key="1">
    <citation type="journal article" date="2017" name="Genome Biol.">
        <title>Comparative genomics reveals high biological diversity and specific adaptations in the industrially and medically important fungal genus Aspergillus.</title>
        <authorList>
            <person name="de Vries R.P."/>
            <person name="Riley R."/>
            <person name="Wiebenga A."/>
            <person name="Aguilar-Osorio G."/>
            <person name="Amillis S."/>
            <person name="Uchima C.A."/>
            <person name="Anderluh G."/>
            <person name="Asadollahi M."/>
            <person name="Askin M."/>
            <person name="Barry K."/>
            <person name="Battaglia E."/>
            <person name="Bayram O."/>
            <person name="Benocci T."/>
            <person name="Braus-Stromeyer S.A."/>
            <person name="Caldana C."/>
            <person name="Canovas D."/>
            <person name="Cerqueira G.C."/>
            <person name="Chen F."/>
            <person name="Chen W."/>
            <person name="Choi C."/>
            <person name="Clum A."/>
            <person name="Dos Santos R.A."/>
            <person name="Damasio A.R."/>
            <person name="Diallinas G."/>
            <person name="Emri T."/>
            <person name="Fekete E."/>
            <person name="Flipphi M."/>
            <person name="Freyberg S."/>
            <person name="Gallo A."/>
            <person name="Gournas C."/>
            <person name="Habgood R."/>
            <person name="Hainaut M."/>
            <person name="Harispe M.L."/>
            <person name="Henrissat B."/>
            <person name="Hilden K.S."/>
            <person name="Hope R."/>
            <person name="Hossain A."/>
            <person name="Karabika E."/>
            <person name="Karaffa L."/>
            <person name="Karanyi Z."/>
            <person name="Krasevec N."/>
            <person name="Kuo A."/>
            <person name="Kusch H."/>
            <person name="LaButti K."/>
            <person name="Lagendijk E.L."/>
            <person name="Lapidus A."/>
            <person name="Levasseur A."/>
            <person name="Lindquist E."/>
            <person name="Lipzen A."/>
            <person name="Logrieco A.F."/>
            <person name="MacCabe A."/>
            <person name="Maekelae M.R."/>
            <person name="Malavazi I."/>
            <person name="Melin P."/>
            <person name="Meyer V."/>
            <person name="Mielnichuk N."/>
            <person name="Miskei M."/>
            <person name="Molnar A.P."/>
            <person name="Mule G."/>
            <person name="Ngan C.Y."/>
            <person name="Orejas M."/>
            <person name="Orosz E."/>
            <person name="Ouedraogo J.P."/>
            <person name="Overkamp K.M."/>
            <person name="Park H.-S."/>
            <person name="Perrone G."/>
            <person name="Piumi F."/>
            <person name="Punt P.J."/>
            <person name="Ram A.F."/>
            <person name="Ramon A."/>
            <person name="Rauscher S."/>
            <person name="Record E."/>
            <person name="Riano-Pachon D.M."/>
            <person name="Robert V."/>
            <person name="Roehrig J."/>
            <person name="Ruller R."/>
            <person name="Salamov A."/>
            <person name="Salih N.S."/>
            <person name="Samson R.A."/>
            <person name="Sandor E."/>
            <person name="Sanguinetti M."/>
            <person name="Schuetze T."/>
            <person name="Sepcic K."/>
            <person name="Shelest E."/>
            <person name="Sherlock G."/>
            <person name="Sophianopoulou V."/>
            <person name="Squina F.M."/>
            <person name="Sun H."/>
            <person name="Susca A."/>
            <person name="Todd R.B."/>
            <person name="Tsang A."/>
            <person name="Unkles S.E."/>
            <person name="van de Wiele N."/>
            <person name="van Rossen-Uffink D."/>
            <person name="Oliveira J.V."/>
            <person name="Vesth T.C."/>
            <person name="Visser J."/>
            <person name="Yu J.-H."/>
            <person name="Zhou M."/>
            <person name="Andersen M.R."/>
            <person name="Archer D.B."/>
            <person name="Baker S.E."/>
            <person name="Benoit I."/>
            <person name="Brakhage A.A."/>
            <person name="Braus G.H."/>
            <person name="Fischer R."/>
            <person name="Frisvad J.C."/>
            <person name="Goldman G.H."/>
            <person name="Houbraken J."/>
            <person name="Oakley B."/>
            <person name="Pocsi I."/>
            <person name="Scazzocchio C."/>
            <person name="Seiboth B."/>
            <person name="vanKuyk P.A."/>
            <person name="Wortman J."/>
            <person name="Dyer P.S."/>
            <person name="Grigoriev I.V."/>
        </authorList>
    </citation>
    <scope>NUCLEOTIDE SEQUENCE [LARGE SCALE GENOMIC DNA]</scope>
    <source>
        <strain evidence="3">DTO 134E9</strain>
    </source>
</reference>
<keyword evidence="1" id="KW-0732">Signal</keyword>
<accession>A0A1L9RLQ5</accession>
<dbReference type="GeneID" id="63746794"/>
<evidence type="ECO:0000313" key="2">
    <source>
        <dbReference type="EMBL" id="OJJ35813.1"/>
    </source>
</evidence>
<feature type="chain" id="PRO_5012815349" description="GPI anchored cell wall protein" evidence="1">
    <location>
        <begin position="19"/>
        <end position="191"/>
    </location>
</feature>
<dbReference type="VEuPathDB" id="FungiDB:ASPWEDRAFT_172608"/>
<dbReference type="STRING" id="1073089.A0A1L9RLQ5"/>
<keyword evidence="3" id="KW-1185">Reference proteome</keyword>
<dbReference type="EMBL" id="KV878212">
    <property type="protein sequence ID" value="OJJ35813.1"/>
    <property type="molecule type" value="Genomic_DNA"/>
</dbReference>
<dbReference type="AlphaFoldDB" id="A0A1L9RLQ5"/>
<evidence type="ECO:0000313" key="3">
    <source>
        <dbReference type="Proteomes" id="UP000184383"/>
    </source>
</evidence>
<evidence type="ECO:0008006" key="4">
    <source>
        <dbReference type="Google" id="ProtNLM"/>
    </source>
</evidence>
<organism evidence="2 3">
    <name type="scientific">Aspergillus wentii DTO 134E9</name>
    <dbReference type="NCBI Taxonomy" id="1073089"/>
    <lineage>
        <taxon>Eukaryota</taxon>
        <taxon>Fungi</taxon>
        <taxon>Dikarya</taxon>
        <taxon>Ascomycota</taxon>
        <taxon>Pezizomycotina</taxon>
        <taxon>Eurotiomycetes</taxon>
        <taxon>Eurotiomycetidae</taxon>
        <taxon>Eurotiales</taxon>
        <taxon>Aspergillaceae</taxon>
        <taxon>Aspergillus</taxon>
        <taxon>Aspergillus subgen. Cremei</taxon>
    </lineage>
</organism>
<dbReference type="RefSeq" id="XP_040689489.1">
    <property type="nucleotide sequence ID" value="XM_040830946.1"/>
</dbReference>